<dbReference type="GO" id="GO:0005829">
    <property type="term" value="C:cytosol"/>
    <property type="evidence" value="ECO:0007669"/>
    <property type="project" value="TreeGrafter"/>
</dbReference>
<keyword evidence="22" id="KW-1185">Reference proteome</keyword>
<comment type="similarity">
    <text evidence="2 18">Belongs to the GHMP kinase family. Mevalonate kinase subfamily.</text>
</comment>
<gene>
    <name evidence="21" type="ORF">ILUMI_04909</name>
</gene>
<keyword evidence="15 18" id="KW-1207">Sterol metabolism</keyword>
<protein>
    <recommendedName>
        <fullName evidence="3 18">Mevalonate kinase</fullName>
        <shortName evidence="18">MK</shortName>
        <ecNumber evidence="3 18">2.7.1.36</ecNumber>
    </recommendedName>
</protein>
<dbReference type="GO" id="GO:0005524">
    <property type="term" value="F:ATP binding"/>
    <property type="evidence" value="ECO:0007669"/>
    <property type="project" value="UniProtKB-KW"/>
</dbReference>
<keyword evidence="7" id="KW-0479">Metal-binding</keyword>
<accession>A0A8K0GGV8</accession>
<evidence type="ECO:0000256" key="5">
    <source>
        <dbReference type="ARBA" id="ARBA00022516"/>
    </source>
</evidence>
<keyword evidence="9 18" id="KW-0418">Kinase</keyword>
<keyword evidence="11" id="KW-0460">Magnesium</keyword>
<keyword evidence="8 18" id="KW-0547">Nucleotide-binding</keyword>
<evidence type="ECO:0000256" key="3">
    <source>
        <dbReference type="ARBA" id="ARBA00012103"/>
    </source>
</evidence>
<dbReference type="InterPro" id="IPR013750">
    <property type="entry name" value="GHMP_kinase_C_dom"/>
</dbReference>
<dbReference type="SUPFAM" id="SSF54211">
    <property type="entry name" value="Ribosomal protein S5 domain 2-like"/>
    <property type="match status" value="1"/>
</dbReference>
<evidence type="ECO:0000256" key="11">
    <source>
        <dbReference type="ARBA" id="ARBA00022842"/>
    </source>
</evidence>
<dbReference type="PANTHER" id="PTHR43290">
    <property type="entry name" value="MEVALONATE KINASE"/>
    <property type="match status" value="1"/>
</dbReference>
<evidence type="ECO:0000256" key="17">
    <source>
        <dbReference type="ARBA" id="ARBA00029438"/>
    </source>
</evidence>
<dbReference type="GO" id="GO:0004496">
    <property type="term" value="F:mevalonate kinase activity"/>
    <property type="evidence" value="ECO:0007669"/>
    <property type="project" value="UniProtKB-EC"/>
</dbReference>
<keyword evidence="16 18" id="KW-0753">Steroid metabolism</keyword>
<comment type="subcellular location">
    <subcellularLocation>
        <location evidence="1 18">Cytoplasm</location>
    </subcellularLocation>
</comment>
<keyword evidence="5 18" id="KW-0444">Lipid biosynthesis</keyword>
<comment type="pathway">
    <text evidence="17 18">Isoprenoid biosynthesis; isopentenyl diphosphate biosynthesis via mevalonate pathway; isopentenyl diphosphate from (R)-mevalonate: step 1/3.</text>
</comment>
<evidence type="ECO:0000256" key="9">
    <source>
        <dbReference type="ARBA" id="ARBA00022777"/>
    </source>
</evidence>
<comment type="catalytic activity">
    <reaction evidence="18">
        <text>(R)-mevalonate + ATP = (R)-5-phosphomevalonate + ADP + H(+)</text>
        <dbReference type="Rhea" id="RHEA:17065"/>
        <dbReference type="ChEBI" id="CHEBI:15378"/>
        <dbReference type="ChEBI" id="CHEBI:30616"/>
        <dbReference type="ChEBI" id="CHEBI:36464"/>
        <dbReference type="ChEBI" id="CHEBI:58146"/>
        <dbReference type="ChEBI" id="CHEBI:456216"/>
        <dbReference type="EC" id="2.7.1.36"/>
    </reaction>
</comment>
<dbReference type="Gene3D" id="3.30.230.10">
    <property type="match status" value="1"/>
</dbReference>
<keyword evidence="10 18" id="KW-0067">ATP-binding</keyword>
<evidence type="ECO:0000259" key="20">
    <source>
        <dbReference type="Pfam" id="PF08544"/>
    </source>
</evidence>
<dbReference type="EMBL" id="VTPC01001749">
    <property type="protein sequence ID" value="KAF2901272.1"/>
    <property type="molecule type" value="Genomic_DNA"/>
</dbReference>
<evidence type="ECO:0000256" key="18">
    <source>
        <dbReference type="RuleBase" id="RU363087"/>
    </source>
</evidence>
<evidence type="ECO:0000256" key="13">
    <source>
        <dbReference type="ARBA" id="ARBA00023011"/>
    </source>
</evidence>
<evidence type="ECO:0000313" key="21">
    <source>
        <dbReference type="EMBL" id="KAF2901272.1"/>
    </source>
</evidence>
<evidence type="ECO:0000256" key="8">
    <source>
        <dbReference type="ARBA" id="ARBA00022741"/>
    </source>
</evidence>
<keyword evidence="6 18" id="KW-0808">Transferase</keyword>
<keyword evidence="4 18" id="KW-0963">Cytoplasm</keyword>
<evidence type="ECO:0000256" key="6">
    <source>
        <dbReference type="ARBA" id="ARBA00022679"/>
    </source>
</evidence>
<evidence type="ECO:0000256" key="1">
    <source>
        <dbReference type="ARBA" id="ARBA00004496"/>
    </source>
</evidence>
<evidence type="ECO:0000256" key="2">
    <source>
        <dbReference type="ARBA" id="ARBA00006495"/>
    </source>
</evidence>
<evidence type="ECO:0000256" key="12">
    <source>
        <dbReference type="ARBA" id="ARBA00022955"/>
    </source>
</evidence>
<dbReference type="NCBIfam" id="TIGR00549">
    <property type="entry name" value="mevalon_kin"/>
    <property type="match status" value="1"/>
</dbReference>
<evidence type="ECO:0000256" key="15">
    <source>
        <dbReference type="ARBA" id="ARBA00023166"/>
    </source>
</evidence>
<dbReference type="GO" id="GO:0006695">
    <property type="term" value="P:cholesterol biosynthetic process"/>
    <property type="evidence" value="ECO:0007669"/>
    <property type="project" value="TreeGrafter"/>
</dbReference>
<dbReference type="EC" id="2.7.1.36" evidence="3 18"/>
<keyword evidence="12 18" id="KW-0752">Steroid biosynthesis</keyword>
<evidence type="ECO:0000256" key="14">
    <source>
        <dbReference type="ARBA" id="ARBA00023098"/>
    </source>
</evidence>
<feature type="domain" description="GHMP kinase C-terminal" evidence="20">
    <location>
        <begin position="371"/>
        <end position="431"/>
    </location>
</feature>
<dbReference type="Proteomes" id="UP000801492">
    <property type="component" value="Unassembled WGS sequence"/>
</dbReference>
<dbReference type="SUPFAM" id="SSF55060">
    <property type="entry name" value="GHMP Kinase, C-terminal domain"/>
    <property type="match status" value="1"/>
</dbReference>
<comment type="caution">
    <text evidence="21">The sequence shown here is derived from an EMBL/GenBank/DDBJ whole genome shotgun (WGS) entry which is preliminary data.</text>
</comment>
<dbReference type="InterPro" id="IPR006205">
    <property type="entry name" value="Mev_gal_kin"/>
</dbReference>
<organism evidence="21 22">
    <name type="scientific">Ignelater luminosus</name>
    <name type="common">Cucubano</name>
    <name type="synonym">Pyrophorus luminosus</name>
    <dbReference type="NCBI Taxonomy" id="2038154"/>
    <lineage>
        <taxon>Eukaryota</taxon>
        <taxon>Metazoa</taxon>
        <taxon>Ecdysozoa</taxon>
        <taxon>Arthropoda</taxon>
        <taxon>Hexapoda</taxon>
        <taxon>Insecta</taxon>
        <taxon>Pterygota</taxon>
        <taxon>Neoptera</taxon>
        <taxon>Endopterygota</taxon>
        <taxon>Coleoptera</taxon>
        <taxon>Polyphaga</taxon>
        <taxon>Elateriformia</taxon>
        <taxon>Elateroidea</taxon>
        <taxon>Elateridae</taxon>
        <taxon>Agrypninae</taxon>
        <taxon>Pyrophorini</taxon>
        <taxon>Ignelater</taxon>
    </lineage>
</organism>
<dbReference type="UniPathway" id="UPA00057">
    <property type="reaction ID" value="UER00098"/>
</dbReference>
<dbReference type="AlphaFoldDB" id="A0A8K0GGV8"/>
<evidence type="ECO:0000256" key="16">
    <source>
        <dbReference type="ARBA" id="ARBA00023221"/>
    </source>
</evidence>
<dbReference type="PRINTS" id="PR00959">
    <property type="entry name" value="MEVGALKINASE"/>
</dbReference>
<dbReference type="InterPro" id="IPR020568">
    <property type="entry name" value="Ribosomal_Su5_D2-typ_SF"/>
</dbReference>
<evidence type="ECO:0000256" key="4">
    <source>
        <dbReference type="ARBA" id="ARBA00022490"/>
    </source>
</evidence>
<dbReference type="InterPro" id="IPR036554">
    <property type="entry name" value="GHMP_kinase_C_sf"/>
</dbReference>
<feature type="region of interest" description="Disordered" evidence="19">
    <location>
        <begin position="1"/>
        <end position="21"/>
    </location>
</feature>
<evidence type="ECO:0000256" key="7">
    <source>
        <dbReference type="ARBA" id="ARBA00022723"/>
    </source>
</evidence>
<proteinExistence type="inferred from homology"/>
<reference evidence="21" key="1">
    <citation type="submission" date="2019-08" db="EMBL/GenBank/DDBJ databases">
        <title>The genome of the North American firefly Photinus pyralis.</title>
        <authorList>
            <consortium name="Photinus pyralis genome working group"/>
            <person name="Fallon T.R."/>
            <person name="Sander Lower S.E."/>
            <person name="Weng J.-K."/>
        </authorList>
    </citation>
    <scope>NUCLEOTIDE SEQUENCE</scope>
    <source>
        <strain evidence="21">TRF0915ILg1</strain>
        <tissue evidence="21">Whole body</tissue>
    </source>
</reference>
<dbReference type="GO" id="GO:0019287">
    <property type="term" value="P:isopentenyl diphosphate biosynthetic process, mevalonate pathway"/>
    <property type="evidence" value="ECO:0007669"/>
    <property type="project" value="UniProtKB-UniPathway"/>
</dbReference>
<keyword evidence="14 18" id="KW-0443">Lipid metabolism</keyword>
<dbReference type="OrthoDB" id="1652964at2759"/>
<dbReference type="Pfam" id="PF08544">
    <property type="entry name" value="GHMP_kinases_C"/>
    <property type="match status" value="1"/>
</dbReference>
<dbReference type="InterPro" id="IPR014721">
    <property type="entry name" value="Ribsml_uS5_D2-typ_fold_subgr"/>
</dbReference>
<dbReference type="PANTHER" id="PTHR43290:SF2">
    <property type="entry name" value="MEVALONATE KINASE"/>
    <property type="match status" value="1"/>
</dbReference>
<dbReference type="GO" id="GO:0046872">
    <property type="term" value="F:metal ion binding"/>
    <property type="evidence" value="ECO:0007669"/>
    <property type="project" value="UniProtKB-KW"/>
</dbReference>
<keyword evidence="13 18" id="KW-0756">Sterol biosynthesis</keyword>
<name>A0A8K0GGV8_IGNLU</name>
<dbReference type="Gene3D" id="3.30.70.890">
    <property type="entry name" value="GHMP kinase, C-terminal domain"/>
    <property type="match status" value="1"/>
</dbReference>
<sequence length="458" mass="50848">MLESNTTPLPTIAKSHNNVSNSDDESNLYLFADGSCPDLTIAISAPGKVILHGEHSVVYDKLAVAASLGLRTHLTLNEQKSYQGQQGFIKIELPELGLIHTYNMIDVQNELLNKQLPLTKSAAQFNWEKPNLINHEELLHMVEEFVNKNSGSTPLSHHQQLSLYSLFYLLTGIFGSLNVPLKSFTLKTETNLAISSGSGSSASYSVTIAAALIQYLRLKAVFIRIKDVSKSNYKSSRVWCTSLKKFDDKELEIISNWAFLAEKIIHGTPSGIDNTICTYGSIVEFRKSTGPKQLNLCEFRLLLVNTKVKRDTKRMVKNVLVLKQRHPEIIDLILNAMDEISKNAISCLRQLNHFHVSNEWDELELQLWYDKLGELTDMNQHLLQALGVSHPTLDSICSICKSAGLYCKLTGAGGGGYAISLIPPHITEEQVVKLTENLQSQGFETILTKLGGPGVTID</sequence>
<evidence type="ECO:0000313" key="22">
    <source>
        <dbReference type="Proteomes" id="UP000801492"/>
    </source>
</evidence>
<dbReference type="FunFam" id="3.30.70.890:FF:000003">
    <property type="entry name" value="Mevalonate kinase"/>
    <property type="match status" value="1"/>
</dbReference>
<evidence type="ECO:0000256" key="19">
    <source>
        <dbReference type="SAM" id="MobiDB-lite"/>
    </source>
</evidence>
<evidence type="ECO:0000256" key="10">
    <source>
        <dbReference type="ARBA" id="ARBA00022840"/>
    </source>
</evidence>